<comment type="function">
    <text evidence="15">Catalyzes the hydrolysis of N-succinyl-L,L-diaminopimelic acid (SDAP), forming succinate and LL-2,6-diaminopimelate (DAP), an intermediate involved in the bacterial biosynthesis of lysine and meso-diaminopimelic acid, an essential component of bacterial cell walls.</text>
</comment>
<evidence type="ECO:0000256" key="9">
    <source>
        <dbReference type="ARBA" id="ARBA00022833"/>
    </source>
</evidence>
<keyword evidence="7 15" id="KW-0479">Metal-binding</keyword>
<evidence type="ECO:0000256" key="12">
    <source>
        <dbReference type="ARBA" id="ARBA00023285"/>
    </source>
</evidence>
<evidence type="ECO:0000313" key="17">
    <source>
        <dbReference type="EMBL" id="MFA9462328.1"/>
    </source>
</evidence>
<keyword evidence="11 15" id="KW-0457">Lysine biosynthesis</keyword>
<comment type="catalytic activity">
    <reaction evidence="14 15">
        <text>N-succinyl-(2S,6S)-2,6-diaminopimelate + H2O = (2S,6S)-2,6-diaminopimelate + succinate</text>
        <dbReference type="Rhea" id="RHEA:22608"/>
        <dbReference type="ChEBI" id="CHEBI:15377"/>
        <dbReference type="ChEBI" id="CHEBI:30031"/>
        <dbReference type="ChEBI" id="CHEBI:57609"/>
        <dbReference type="ChEBI" id="CHEBI:58087"/>
        <dbReference type="EC" id="3.5.1.18"/>
    </reaction>
</comment>
<keyword evidence="12 15" id="KW-0170">Cobalt</keyword>
<feature type="active site" description="Proton acceptor" evidence="15">
    <location>
        <position position="134"/>
    </location>
</feature>
<name>A0ABV4TYD2_9GAMM</name>
<evidence type="ECO:0000256" key="1">
    <source>
        <dbReference type="ARBA" id="ARBA00005130"/>
    </source>
</evidence>
<dbReference type="InterPro" id="IPR001261">
    <property type="entry name" value="ArgE/DapE_CS"/>
</dbReference>
<dbReference type="InterPro" id="IPR002933">
    <property type="entry name" value="Peptidase_M20"/>
</dbReference>
<dbReference type="InterPro" id="IPR005941">
    <property type="entry name" value="DapE_proteobac"/>
</dbReference>
<evidence type="ECO:0000259" key="16">
    <source>
        <dbReference type="Pfam" id="PF07687"/>
    </source>
</evidence>
<comment type="cofactor">
    <cofactor evidence="15">
        <name>Zn(2+)</name>
        <dbReference type="ChEBI" id="CHEBI:29105"/>
    </cofactor>
    <cofactor evidence="15">
        <name>Co(2+)</name>
        <dbReference type="ChEBI" id="CHEBI:48828"/>
    </cofactor>
    <text evidence="15">Binds 2 Zn(2+) or Co(2+) ions per subunit.</text>
</comment>
<evidence type="ECO:0000256" key="13">
    <source>
        <dbReference type="ARBA" id="ARBA00031891"/>
    </source>
</evidence>
<dbReference type="InterPro" id="IPR036264">
    <property type="entry name" value="Bact_exopeptidase_dim_dom"/>
</dbReference>
<dbReference type="PANTHER" id="PTHR43808">
    <property type="entry name" value="ACETYLORNITHINE DEACETYLASE"/>
    <property type="match status" value="1"/>
</dbReference>
<comment type="subunit">
    <text evidence="3 15">Homodimer.</text>
</comment>
<dbReference type="Pfam" id="PF01546">
    <property type="entry name" value="Peptidase_M20"/>
    <property type="match status" value="1"/>
</dbReference>
<accession>A0ABV4TYD2</accession>
<keyword evidence="18" id="KW-1185">Reference proteome</keyword>
<feature type="domain" description="Peptidase M20 dimerisation" evidence="16">
    <location>
        <begin position="176"/>
        <end position="283"/>
    </location>
</feature>
<dbReference type="CDD" id="cd03891">
    <property type="entry name" value="M20_DapE_proteobac"/>
    <property type="match status" value="1"/>
</dbReference>
<evidence type="ECO:0000313" key="18">
    <source>
        <dbReference type="Proteomes" id="UP001575181"/>
    </source>
</evidence>
<feature type="binding site" evidence="15">
    <location>
        <position position="349"/>
    </location>
    <ligand>
        <name>Zn(2+)</name>
        <dbReference type="ChEBI" id="CHEBI:29105"/>
        <label>2</label>
    </ligand>
</feature>
<dbReference type="PROSITE" id="PS00758">
    <property type="entry name" value="ARGE_DAPE_CPG2_1"/>
    <property type="match status" value="1"/>
</dbReference>
<dbReference type="InterPro" id="IPR050072">
    <property type="entry name" value="Peptidase_M20A"/>
</dbReference>
<protein>
    <recommendedName>
        <fullName evidence="5 15">Succinyl-diaminopimelate desuccinylase</fullName>
        <shortName evidence="15">SDAP desuccinylase</shortName>
        <ecNumber evidence="4 15">3.5.1.18</ecNumber>
    </recommendedName>
    <alternativeName>
        <fullName evidence="13 15">N-succinyl-LL-2,6-diaminoheptanedioate amidohydrolase</fullName>
    </alternativeName>
</protein>
<dbReference type="HAMAP" id="MF_01690">
    <property type="entry name" value="DapE"/>
    <property type="match status" value="1"/>
</dbReference>
<evidence type="ECO:0000256" key="15">
    <source>
        <dbReference type="HAMAP-Rule" id="MF_01690"/>
    </source>
</evidence>
<dbReference type="EMBL" id="JBGUAW010000012">
    <property type="protein sequence ID" value="MFA9462328.1"/>
    <property type="molecule type" value="Genomic_DNA"/>
</dbReference>
<evidence type="ECO:0000256" key="3">
    <source>
        <dbReference type="ARBA" id="ARBA00011738"/>
    </source>
</evidence>
<comment type="similarity">
    <text evidence="2 15">Belongs to the peptidase M20A family. DapE subfamily.</text>
</comment>
<dbReference type="InterPro" id="IPR011650">
    <property type="entry name" value="Peptidase_M20_dimer"/>
</dbReference>
<dbReference type="PANTHER" id="PTHR43808:SF31">
    <property type="entry name" value="N-ACETYL-L-CITRULLINE DEACETYLASE"/>
    <property type="match status" value="1"/>
</dbReference>
<proteinExistence type="inferred from homology"/>
<evidence type="ECO:0000256" key="2">
    <source>
        <dbReference type="ARBA" id="ARBA00006746"/>
    </source>
</evidence>
<dbReference type="NCBIfam" id="TIGR01246">
    <property type="entry name" value="dapE_proteo"/>
    <property type="match status" value="1"/>
</dbReference>
<dbReference type="EC" id="3.5.1.18" evidence="4 15"/>
<comment type="pathway">
    <text evidence="1 15">Amino-acid biosynthesis; L-lysine biosynthesis via DAP pathway; LL-2,6-diaminopimelate from (S)-tetrahydrodipicolinate (succinylase route): step 3/3.</text>
</comment>
<evidence type="ECO:0000256" key="4">
    <source>
        <dbReference type="ARBA" id="ARBA00011921"/>
    </source>
</evidence>
<gene>
    <name evidence="15 17" type="primary">dapE</name>
    <name evidence="17" type="ORF">ACERLL_16055</name>
</gene>
<feature type="binding site" evidence="15">
    <location>
        <position position="100"/>
    </location>
    <ligand>
        <name>Zn(2+)</name>
        <dbReference type="ChEBI" id="CHEBI:29105"/>
        <label>2</label>
    </ligand>
</feature>
<evidence type="ECO:0000256" key="6">
    <source>
        <dbReference type="ARBA" id="ARBA00022605"/>
    </source>
</evidence>
<feature type="binding site" evidence="15">
    <location>
        <position position="67"/>
    </location>
    <ligand>
        <name>Zn(2+)</name>
        <dbReference type="ChEBI" id="CHEBI:29105"/>
        <label>1</label>
    </ligand>
</feature>
<evidence type="ECO:0000256" key="11">
    <source>
        <dbReference type="ARBA" id="ARBA00023154"/>
    </source>
</evidence>
<keyword evidence="8 15" id="KW-0378">Hydrolase</keyword>
<organism evidence="17 18">
    <name type="scientific">Thiohalorhabdus methylotrophus</name>
    <dbReference type="NCBI Taxonomy" id="3242694"/>
    <lineage>
        <taxon>Bacteria</taxon>
        <taxon>Pseudomonadati</taxon>
        <taxon>Pseudomonadota</taxon>
        <taxon>Gammaproteobacteria</taxon>
        <taxon>Thiohalorhabdales</taxon>
        <taxon>Thiohalorhabdaceae</taxon>
        <taxon>Thiohalorhabdus</taxon>
    </lineage>
</organism>
<keyword evidence="9 15" id="KW-0862">Zinc</keyword>
<dbReference type="Proteomes" id="UP001575181">
    <property type="component" value="Unassembled WGS sequence"/>
</dbReference>
<evidence type="ECO:0000256" key="8">
    <source>
        <dbReference type="ARBA" id="ARBA00022801"/>
    </source>
</evidence>
<evidence type="ECO:0000256" key="7">
    <source>
        <dbReference type="ARBA" id="ARBA00022723"/>
    </source>
</evidence>
<dbReference type="SUPFAM" id="SSF53187">
    <property type="entry name" value="Zn-dependent exopeptidases"/>
    <property type="match status" value="1"/>
</dbReference>
<evidence type="ECO:0000256" key="10">
    <source>
        <dbReference type="ARBA" id="ARBA00022915"/>
    </source>
</evidence>
<comment type="caution">
    <text evidence="17">The sequence shown here is derived from an EMBL/GenBank/DDBJ whole genome shotgun (WGS) entry which is preliminary data.</text>
</comment>
<keyword evidence="6 15" id="KW-0028">Amino-acid biosynthesis</keyword>
<feature type="active site" evidence="15">
    <location>
        <position position="69"/>
    </location>
</feature>
<dbReference type="Pfam" id="PF07687">
    <property type="entry name" value="M20_dimer"/>
    <property type="match status" value="1"/>
</dbReference>
<dbReference type="NCBIfam" id="NF009557">
    <property type="entry name" value="PRK13009.1"/>
    <property type="match status" value="1"/>
</dbReference>
<keyword evidence="10 15" id="KW-0220">Diaminopimelate biosynthesis</keyword>
<dbReference type="GO" id="GO:0009014">
    <property type="term" value="F:succinyl-diaminopimelate desuccinylase activity"/>
    <property type="evidence" value="ECO:0007669"/>
    <property type="project" value="UniProtKB-EC"/>
</dbReference>
<feature type="binding site" evidence="15">
    <location>
        <position position="100"/>
    </location>
    <ligand>
        <name>Zn(2+)</name>
        <dbReference type="ChEBI" id="CHEBI:29105"/>
        <label>1</label>
    </ligand>
</feature>
<feature type="binding site" evidence="15">
    <location>
        <position position="163"/>
    </location>
    <ligand>
        <name>Zn(2+)</name>
        <dbReference type="ChEBI" id="CHEBI:29105"/>
        <label>1</label>
    </ligand>
</feature>
<dbReference type="RefSeq" id="WP_373657118.1">
    <property type="nucleotide sequence ID" value="NZ_JBGUAW010000012.1"/>
</dbReference>
<evidence type="ECO:0000256" key="14">
    <source>
        <dbReference type="ARBA" id="ARBA00051301"/>
    </source>
</evidence>
<feature type="binding site" evidence="15">
    <location>
        <position position="135"/>
    </location>
    <ligand>
        <name>Zn(2+)</name>
        <dbReference type="ChEBI" id="CHEBI:29105"/>
        <label>2</label>
    </ligand>
</feature>
<sequence>MTGAATRLTRELIAVPSVTPDGGDGQAPLRERLRPLGFRLENMGEGDVANLYARFGDQGPVVAFAGHTDVVPTGDETAWSHAPFSPTASGTYLYGRGAADMKGSLAAFTVAVERFLDRHPEPNGSIALLITGDEEGPATHGTPVMVRRLAERGEMPDYCLVGEPSCNERLGDTVKNGRRGSLTGELVILGVQGHVAYPHKAENPVHRALPALQELVDTEWDAGNAYFPPTSFQIPNIRAGTGAHNVIPGTLDVQFNFRYSTERTRDDLKAQIQEILDRHGLRYDLHWHENGDPFLTEPGPLVNALTESIRTVTGLDTHLSTAGGTSDGRFIAPHGVQVAEFGPLNDTIHQVDERVAMADLERLAEIYEGVLERLLGKA</sequence>
<dbReference type="PROSITE" id="PS00759">
    <property type="entry name" value="ARGE_DAPE_CPG2_2"/>
    <property type="match status" value="1"/>
</dbReference>
<evidence type="ECO:0000256" key="5">
    <source>
        <dbReference type="ARBA" id="ARBA00022391"/>
    </source>
</evidence>
<dbReference type="SUPFAM" id="SSF55031">
    <property type="entry name" value="Bacterial exopeptidase dimerisation domain"/>
    <property type="match status" value="1"/>
</dbReference>
<reference evidence="17 18" key="1">
    <citation type="submission" date="2024-08" db="EMBL/GenBank/DDBJ databases">
        <title>Whole-genome sequencing of halo(alkali)philic microorganisms from hypersaline lakes.</title>
        <authorList>
            <person name="Sorokin D.Y."/>
            <person name="Merkel A.Y."/>
            <person name="Messina E."/>
            <person name="Yakimov M."/>
        </authorList>
    </citation>
    <scope>NUCLEOTIDE SEQUENCE [LARGE SCALE GENOMIC DNA]</scope>
    <source>
        <strain evidence="17 18">Cl-TMA</strain>
    </source>
</reference>
<dbReference type="Gene3D" id="3.40.630.10">
    <property type="entry name" value="Zn peptidases"/>
    <property type="match status" value="2"/>
</dbReference>